<evidence type="ECO:0000256" key="1">
    <source>
        <dbReference type="ARBA" id="ARBA00012513"/>
    </source>
</evidence>
<keyword evidence="4" id="KW-0547">Nucleotide-binding</keyword>
<name>A0A5J4UAB4_9EUKA</name>
<dbReference type="InterPro" id="IPR000719">
    <property type="entry name" value="Prot_kinase_dom"/>
</dbReference>
<keyword evidence="6" id="KW-0067">ATP-binding</keyword>
<dbReference type="PROSITE" id="PS50011">
    <property type="entry name" value="PROTEIN_KINASE_DOM"/>
    <property type="match status" value="1"/>
</dbReference>
<evidence type="ECO:0000256" key="6">
    <source>
        <dbReference type="ARBA" id="ARBA00022840"/>
    </source>
</evidence>
<feature type="domain" description="Protein kinase" evidence="9">
    <location>
        <begin position="11"/>
        <end position="106"/>
    </location>
</feature>
<dbReference type="EMBL" id="SNRW01018247">
    <property type="protein sequence ID" value="KAA6367527.1"/>
    <property type="molecule type" value="Genomic_DNA"/>
</dbReference>
<dbReference type="InterPro" id="IPR051131">
    <property type="entry name" value="NEK_Ser/Thr_kinase_NIMA"/>
</dbReference>
<evidence type="ECO:0000313" key="10">
    <source>
        <dbReference type="EMBL" id="KAA6367527.1"/>
    </source>
</evidence>
<dbReference type="SUPFAM" id="SSF56112">
    <property type="entry name" value="Protein kinase-like (PK-like)"/>
    <property type="match status" value="1"/>
</dbReference>
<dbReference type="PANTHER" id="PTHR44899">
    <property type="entry name" value="CAMK FAMILY PROTEIN KINASE"/>
    <property type="match status" value="1"/>
</dbReference>
<evidence type="ECO:0000256" key="2">
    <source>
        <dbReference type="ARBA" id="ARBA00022527"/>
    </source>
</evidence>
<evidence type="ECO:0000313" key="11">
    <source>
        <dbReference type="Proteomes" id="UP000324800"/>
    </source>
</evidence>
<sequence>MDLSKLTYADIKVVKKLGHGSQGRAFHILVNNTKQEFAMKKVDYLADEDIERANQEIKQMKKLKSRFTVQFICSFQDREDMCIVMQFCKQGDLRKFIAEFQKLSPE</sequence>
<keyword evidence="2" id="KW-0723">Serine/threonine-protein kinase</keyword>
<dbReference type="Proteomes" id="UP000324800">
    <property type="component" value="Unassembled WGS sequence"/>
</dbReference>
<dbReference type="EC" id="2.7.11.1" evidence="1"/>
<organism evidence="10 11">
    <name type="scientific">Streblomastix strix</name>
    <dbReference type="NCBI Taxonomy" id="222440"/>
    <lineage>
        <taxon>Eukaryota</taxon>
        <taxon>Metamonada</taxon>
        <taxon>Preaxostyla</taxon>
        <taxon>Oxymonadida</taxon>
        <taxon>Streblomastigidae</taxon>
        <taxon>Streblomastix</taxon>
    </lineage>
</organism>
<accession>A0A5J4UAB4</accession>
<evidence type="ECO:0000256" key="8">
    <source>
        <dbReference type="ARBA" id="ARBA00048679"/>
    </source>
</evidence>
<evidence type="ECO:0000256" key="4">
    <source>
        <dbReference type="ARBA" id="ARBA00022741"/>
    </source>
</evidence>
<dbReference type="InterPro" id="IPR011009">
    <property type="entry name" value="Kinase-like_dom_sf"/>
</dbReference>
<proteinExistence type="predicted"/>
<reference evidence="10 11" key="1">
    <citation type="submission" date="2019-03" db="EMBL/GenBank/DDBJ databases">
        <title>Single cell metagenomics reveals metabolic interactions within the superorganism composed of flagellate Streblomastix strix and complex community of Bacteroidetes bacteria on its surface.</title>
        <authorList>
            <person name="Treitli S.C."/>
            <person name="Kolisko M."/>
            <person name="Husnik F."/>
            <person name="Keeling P."/>
            <person name="Hampl V."/>
        </authorList>
    </citation>
    <scope>NUCLEOTIDE SEQUENCE [LARGE SCALE GENOMIC DNA]</scope>
    <source>
        <strain evidence="10">ST1C</strain>
    </source>
</reference>
<dbReference type="OrthoDB" id="354826at2759"/>
<dbReference type="PANTHER" id="PTHR44899:SF3">
    <property type="entry name" value="SERINE_THREONINE-PROTEIN KINASE NEK1"/>
    <property type="match status" value="1"/>
</dbReference>
<comment type="catalytic activity">
    <reaction evidence="8">
        <text>L-seryl-[protein] + ATP = O-phospho-L-seryl-[protein] + ADP + H(+)</text>
        <dbReference type="Rhea" id="RHEA:17989"/>
        <dbReference type="Rhea" id="RHEA-COMP:9863"/>
        <dbReference type="Rhea" id="RHEA-COMP:11604"/>
        <dbReference type="ChEBI" id="CHEBI:15378"/>
        <dbReference type="ChEBI" id="CHEBI:29999"/>
        <dbReference type="ChEBI" id="CHEBI:30616"/>
        <dbReference type="ChEBI" id="CHEBI:83421"/>
        <dbReference type="ChEBI" id="CHEBI:456216"/>
        <dbReference type="EC" id="2.7.11.1"/>
    </reaction>
</comment>
<evidence type="ECO:0000256" key="3">
    <source>
        <dbReference type="ARBA" id="ARBA00022679"/>
    </source>
</evidence>
<dbReference type="GO" id="GO:0004674">
    <property type="term" value="F:protein serine/threonine kinase activity"/>
    <property type="evidence" value="ECO:0007669"/>
    <property type="project" value="UniProtKB-KW"/>
</dbReference>
<feature type="non-terminal residue" evidence="10">
    <location>
        <position position="106"/>
    </location>
</feature>
<dbReference type="Gene3D" id="1.10.510.10">
    <property type="entry name" value="Transferase(Phosphotransferase) domain 1"/>
    <property type="match status" value="1"/>
</dbReference>
<comment type="catalytic activity">
    <reaction evidence="7">
        <text>L-threonyl-[protein] + ATP = O-phospho-L-threonyl-[protein] + ADP + H(+)</text>
        <dbReference type="Rhea" id="RHEA:46608"/>
        <dbReference type="Rhea" id="RHEA-COMP:11060"/>
        <dbReference type="Rhea" id="RHEA-COMP:11605"/>
        <dbReference type="ChEBI" id="CHEBI:15378"/>
        <dbReference type="ChEBI" id="CHEBI:30013"/>
        <dbReference type="ChEBI" id="CHEBI:30616"/>
        <dbReference type="ChEBI" id="CHEBI:61977"/>
        <dbReference type="ChEBI" id="CHEBI:456216"/>
        <dbReference type="EC" id="2.7.11.1"/>
    </reaction>
</comment>
<comment type="caution">
    <text evidence="10">The sequence shown here is derived from an EMBL/GenBank/DDBJ whole genome shotgun (WGS) entry which is preliminary data.</text>
</comment>
<dbReference type="Pfam" id="PF00069">
    <property type="entry name" value="Pkinase"/>
    <property type="match status" value="1"/>
</dbReference>
<dbReference type="AlphaFoldDB" id="A0A5J4UAB4"/>
<evidence type="ECO:0000256" key="7">
    <source>
        <dbReference type="ARBA" id="ARBA00047899"/>
    </source>
</evidence>
<keyword evidence="3" id="KW-0808">Transferase</keyword>
<keyword evidence="5" id="KW-0418">Kinase</keyword>
<evidence type="ECO:0000259" key="9">
    <source>
        <dbReference type="PROSITE" id="PS50011"/>
    </source>
</evidence>
<gene>
    <name evidence="10" type="ORF">EZS28_036948</name>
</gene>
<dbReference type="GO" id="GO:0005524">
    <property type="term" value="F:ATP binding"/>
    <property type="evidence" value="ECO:0007669"/>
    <property type="project" value="UniProtKB-KW"/>
</dbReference>
<protein>
    <recommendedName>
        <fullName evidence="1">non-specific serine/threonine protein kinase</fullName>
        <ecNumber evidence="1">2.7.11.1</ecNumber>
    </recommendedName>
</protein>
<evidence type="ECO:0000256" key="5">
    <source>
        <dbReference type="ARBA" id="ARBA00022777"/>
    </source>
</evidence>